<protein>
    <submittedName>
        <fullName evidence="1">Protein-L-isoaspartate O-methyltransferase</fullName>
    </submittedName>
</protein>
<sequence length="198" mass="20677">MLETTLSPTNPARRAMIDSQLRTSGVNAPEVLARMNKVPREDFVPESARATAYMDRAIKLDNGGALPAPLVQGAILQEAAPRGSEVAIVVNNGSGYLAELLRPMVAEVIELTPAEALAAGTGGKPADLLLVDGAAEQLPEALLARLADDARIVTGTVEGGVTRLAIGRLTDGKAALFPVQDMGIPRIAAFDAPKGWTF</sequence>
<keyword evidence="1" id="KW-0808">Transferase</keyword>
<organism evidence="1 2">
    <name type="scientific">Aurantiacibacter xanthus</name>
    <dbReference type="NCBI Taxonomy" id="1784712"/>
    <lineage>
        <taxon>Bacteria</taxon>
        <taxon>Pseudomonadati</taxon>
        <taxon>Pseudomonadota</taxon>
        <taxon>Alphaproteobacteria</taxon>
        <taxon>Sphingomonadales</taxon>
        <taxon>Erythrobacteraceae</taxon>
        <taxon>Aurantiacibacter</taxon>
    </lineage>
</organism>
<name>A0A3A1PHY0_9SPHN</name>
<dbReference type="EMBL" id="QXFM01000010">
    <property type="protein sequence ID" value="RIV92327.1"/>
    <property type="molecule type" value="Genomic_DNA"/>
</dbReference>
<dbReference type="OrthoDB" id="9798496at2"/>
<gene>
    <name evidence="1" type="ORF">D2V17_01845</name>
</gene>
<evidence type="ECO:0000313" key="1">
    <source>
        <dbReference type="EMBL" id="RIV92327.1"/>
    </source>
</evidence>
<keyword evidence="1" id="KW-0489">Methyltransferase</keyword>
<dbReference type="GO" id="GO:0032259">
    <property type="term" value="P:methylation"/>
    <property type="evidence" value="ECO:0007669"/>
    <property type="project" value="UniProtKB-KW"/>
</dbReference>
<dbReference type="Gene3D" id="3.40.50.150">
    <property type="entry name" value="Vaccinia Virus protein VP39"/>
    <property type="match status" value="1"/>
</dbReference>
<keyword evidence="2" id="KW-1185">Reference proteome</keyword>
<reference evidence="1 2" key="1">
    <citation type="submission" date="2018-08" db="EMBL/GenBank/DDBJ databases">
        <title>Erythrobacter zhengii sp.nov., a bacterium isolated from deep-sea sediment.</title>
        <authorList>
            <person name="Fang C."/>
            <person name="Wu Y.-H."/>
            <person name="Sun C."/>
            <person name="Wang H."/>
            <person name="Cheng H."/>
            <person name="Meng F.-X."/>
            <person name="Wang C.-S."/>
            <person name="Xu X.-W."/>
        </authorList>
    </citation>
    <scope>NUCLEOTIDE SEQUENCE [LARGE SCALE GENOMIC DNA]</scope>
    <source>
        <strain evidence="1 2">CCTCC AB 2015396</strain>
    </source>
</reference>
<accession>A0A3A1PHY0</accession>
<proteinExistence type="predicted"/>
<dbReference type="InterPro" id="IPR029063">
    <property type="entry name" value="SAM-dependent_MTases_sf"/>
</dbReference>
<dbReference type="Pfam" id="PF01135">
    <property type="entry name" value="PCMT"/>
    <property type="match status" value="1"/>
</dbReference>
<evidence type="ECO:0000313" key="2">
    <source>
        <dbReference type="Proteomes" id="UP000265366"/>
    </source>
</evidence>
<comment type="caution">
    <text evidence="1">The sequence shown here is derived from an EMBL/GenBank/DDBJ whole genome shotgun (WGS) entry which is preliminary data.</text>
</comment>
<dbReference type="GO" id="GO:0008168">
    <property type="term" value="F:methyltransferase activity"/>
    <property type="evidence" value="ECO:0007669"/>
    <property type="project" value="UniProtKB-KW"/>
</dbReference>
<dbReference type="RefSeq" id="WP_119591439.1">
    <property type="nucleotide sequence ID" value="NZ_QXFM01000010.1"/>
</dbReference>
<dbReference type="Proteomes" id="UP000265366">
    <property type="component" value="Unassembled WGS sequence"/>
</dbReference>
<dbReference type="SUPFAM" id="SSF53335">
    <property type="entry name" value="S-adenosyl-L-methionine-dependent methyltransferases"/>
    <property type="match status" value="1"/>
</dbReference>
<dbReference type="AlphaFoldDB" id="A0A3A1PHY0"/>